<reference evidence="1" key="1">
    <citation type="submission" date="2020-05" db="EMBL/GenBank/DDBJ databases">
        <authorList>
            <person name="Chiriac C."/>
            <person name="Salcher M."/>
            <person name="Ghai R."/>
            <person name="Kavagutti S V."/>
        </authorList>
    </citation>
    <scope>NUCLEOTIDE SEQUENCE</scope>
</reference>
<evidence type="ECO:0000313" key="1">
    <source>
        <dbReference type="EMBL" id="CAB4839710.1"/>
    </source>
</evidence>
<accession>A0A6J7B3G8</accession>
<organism evidence="1">
    <name type="scientific">freshwater metagenome</name>
    <dbReference type="NCBI Taxonomy" id="449393"/>
    <lineage>
        <taxon>unclassified sequences</taxon>
        <taxon>metagenomes</taxon>
        <taxon>ecological metagenomes</taxon>
    </lineage>
</organism>
<protein>
    <submittedName>
        <fullName evidence="1">Unannotated protein</fullName>
    </submittedName>
</protein>
<name>A0A6J7B3G8_9ZZZZ</name>
<dbReference type="AlphaFoldDB" id="A0A6J7B3G8"/>
<gene>
    <name evidence="1" type="ORF">UFOPK3243_00119</name>
</gene>
<sequence length="109" mass="11194">MTGVIETFGTDVAVGELIEFVEEVALEVVAPEVFAPGELAAVTEVVEALALGSSFAFAKSAPPKIIDPAATIAAIGNFLLILRIPEEALSASESSNHSGLLGVIGDPFR</sequence>
<proteinExistence type="predicted"/>
<dbReference type="EMBL" id="CAFAZZ010000006">
    <property type="protein sequence ID" value="CAB4839710.1"/>
    <property type="molecule type" value="Genomic_DNA"/>
</dbReference>